<evidence type="ECO:0000259" key="17">
    <source>
        <dbReference type="Pfam" id="PF04715"/>
    </source>
</evidence>
<evidence type="ECO:0000313" key="19">
    <source>
        <dbReference type="Proteomes" id="UP001597041"/>
    </source>
</evidence>
<comment type="subunit">
    <text evidence="4 15">Heterotetramer consisting of two non-identical subunits: a beta subunit (TrpG) and a large alpha subunit (TrpE).</text>
</comment>
<dbReference type="InterPro" id="IPR005801">
    <property type="entry name" value="ADC_synthase"/>
</dbReference>
<accession>A0ABW3NBT0</accession>
<name>A0ABW3NBT0_9BACI</name>
<keyword evidence="11 15" id="KW-0057">Aromatic amino acid biosynthesis</keyword>
<evidence type="ECO:0000256" key="14">
    <source>
        <dbReference type="ARBA" id="ARBA00047683"/>
    </source>
</evidence>
<dbReference type="EMBL" id="JBHTKK010000002">
    <property type="protein sequence ID" value="MFD1065154.1"/>
    <property type="molecule type" value="Genomic_DNA"/>
</dbReference>
<keyword evidence="9 15" id="KW-0822">Tryptophan biosynthesis</keyword>
<comment type="pathway">
    <text evidence="2 15">Amino-acid biosynthesis; L-tryptophan biosynthesis; L-tryptophan from chorismate: step 1/5.</text>
</comment>
<protein>
    <recommendedName>
        <fullName evidence="6 15">Anthranilate synthase component 1</fullName>
        <ecNumber evidence="5 15">4.1.3.27</ecNumber>
    </recommendedName>
</protein>
<dbReference type="PANTHER" id="PTHR11236">
    <property type="entry name" value="AMINOBENZOATE/ANTHRANILATE SYNTHASE"/>
    <property type="match status" value="1"/>
</dbReference>
<dbReference type="InterPro" id="IPR005256">
    <property type="entry name" value="Anth_synth_I_PabB"/>
</dbReference>
<dbReference type="PANTHER" id="PTHR11236:SF48">
    <property type="entry name" value="ISOCHORISMATE SYNTHASE MENF"/>
    <property type="match status" value="1"/>
</dbReference>
<evidence type="ECO:0000256" key="8">
    <source>
        <dbReference type="ARBA" id="ARBA00022723"/>
    </source>
</evidence>
<gene>
    <name evidence="15 18" type="primary">trpE</name>
    <name evidence="18" type="ORF">ACFQ19_03865</name>
</gene>
<evidence type="ECO:0000256" key="10">
    <source>
        <dbReference type="ARBA" id="ARBA00022842"/>
    </source>
</evidence>
<evidence type="ECO:0000313" key="18">
    <source>
        <dbReference type="EMBL" id="MFD1065154.1"/>
    </source>
</evidence>
<comment type="catalytic activity">
    <reaction evidence="14 15">
        <text>chorismate + L-glutamine = anthranilate + pyruvate + L-glutamate + H(+)</text>
        <dbReference type="Rhea" id="RHEA:21732"/>
        <dbReference type="ChEBI" id="CHEBI:15361"/>
        <dbReference type="ChEBI" id="CHEBI:15378"/>
        <dbReference type="ChEBI" id="CHEBI:16567"/>
        <dbReference type="ChEBI" id="CHEBI:29748"/>
        <dbReference type="ChEBI" id="CHEBI:29985"/>
        <dbReference type="ChEBI" id="CHEBI:58359"/>
        <dbReference type="EC" id="4.1.3.27"/>
    </reaction>
</comment>
<reference evidence="19" key="1">
    <citation type="journal article" date="2019" name="Int. J. Syst. Evol. Microbiol.">
        <title>The Global Catalogue of Microorganisms (GCM) 10K type strain sequencing project: providing services to taxonomists for standard genome sequencing and annotation.</title>
        <authorList>
            <consortium name="The Broad Institute Genomics Platform"/>
            <consortium name="The Broad Institute Genome Sequencing Center for Infectious Disease"/>
            <person name="Wu L."/>
            <person name="Ma J."/>
        </authorList>
    </citation>
    <scope>NUCLEOTIDE SEQUENCE [LARGE SCALE GENOMIC DNA]</scope>
    <source>
        <strain evidence="19">CCUG 56608</strain>
    </source>
</reference>
<dbReference type="InterPro" id="IPR006805">
    <property type="entry name" value="Anth_synth_I_N"/>
</dbReference>
<evidence type="ECO:0000256" key="9">
    <source>
        <dbReference type="ARBA" id="ARBA00022822"/>
    </source>
</evidence>
<keyword evidence="8 15" id="KW-0479">Metal-binding</keyword>
<sequence>MTAHVTQETYPINGLIPIQVYQNLPQAKKYLLESSFPHEEKGRYSFIGMHPYQEIIGRGNETMLISTTHVDPLVVHQHALHFLQETMPKLALSLSLPFYGGAVGYIGYDTIQAFEDTGPAPLDDRNMPDIHLMLFEDTIVFDHEENELHLVAIDREGGSEEDRAQRIQKLKQYIEQARHTELPIPQTYAFLPEMEQENFERNVEIAKEHLQKGDIFQVVLSQRFSRGVENEQQFGLSFYEQLRRNNASPYMFYIDFQDYTVLGASPESLIETNGKRVVTNPIAGTRKRGETEQQDQALAEELLADEKELAEHRMLVDLSRNDLGRVCEVGSIEIPVYMTIERYQHVMHIVSEVTGTLQEDYSGIDALISCLPAGTVSGAPKIRAMQIINELEMVKRGPYAGGIGFINFEHDIHIALAIRSIIIQNSKAYFQAGAGIVHDSVPSEEYTETINKGRSFMEVPELDSIN</sequence>
<evidence type="ECO:0000256" key="13">
    <source>
        <dbReference type="ARBA" id="ARBA00025634"/>
    </source>
</evidence>
<comment type="caution">
    <text evidence="18">The sequence shown here is derived from an EMBL/GenBank/DDBJ whole genome shotgun (WGS) entry which is preliminary data.</text>
</comment>
<dbReference type="Gene3D" id="3.60.120.10">
    <property type="entry name" value="Anthranilate synthase"/>
    <property type="match status" value="1"/>
</dbReference>
<evidence type="ECO:0000256" key="12">
    <source>
        <dbReference type="ARBA" id="ARBA00023239"/>
    </source>
</evidence>
<dbReference type="EC" id="4.1.3.27" evidence="5 15"/>
<evidence type="ECO:0000256" key="11">
    <source>
        <dbReference type="ARBA" id="ARBA00023141"/>
    </source>
</evidence>
<dbReference type="Pfam" id="PF04715">
    <property type="entry name" value="Anth_synt_I_N"/>
    <property type="match status" value="1"/>
</dbReference>
<organism evidence="18 19">
    <name type="scientific">Oceanobacillus locisalsi</name>
    <dbReference type="NCBI Taxonomy" id="546107"/>
    <lineage>
        <taxon>Bacteria</taxon>
        <taxon>Bacillati</taxon>
        <taxon>Bacillota</taxon>
        <taxon>Bacilli</taxon>
        <taxon>Bacillales</taxon>
        <taxon>Bacillaceae</taxon>
        <taxon>Oceanobacillus</taxon>
    </lineage>
</organism>
<dbReference type="InterPro" id="IPR019999">
    <property type="entry name" value="Anth_synth_I-like"/>
</dbReference>
<keyword evidence="12 15" id="KW-0456">Lyase</keyword>
<dbReference type="PRINTS" id="PR00095">
    <property type="entry name" value="ANTSNTHASEI"/>
</dbReference>
<keyword evidence="10 15" id="KW-0460">Magnesium</keyword>
<evidence type="ECO:0000256" key="2">
    <source>
        <dbReference type="ARBA" id="ARBA00004873"/>
    </source>
</evidence>
<keyword evidence="19" id="KW-1185">Reference proteome</keyword>
<dbReference type="SUPFAM" id="SSF56322">
    <property type="entry name" value="ADC synthase"/>
    <property type="match status" value="1"/>
</dbReference>
<evidence type="ECO:0000256" key="7">
    <source>
        <dbReference type="ARBA" id="ARBA00022605"/>
    </source>
</evidence>
<evidence type="ECO:0000256" key="1">
    <source>
        <dbReference type="ARBA" id="ARBA00001946"/>
    </source>
</evidence>
<comment type="similarity">
    <text evidence="3 15">Belongs to the anthranilate synthase component I family.</text>
</comment>
<evidence type="ECO:0000259" key="16">
    <source>
        <dbReference type="Pfam" id="PF00425"/>
    </source>
</evidence>
<evidence type="ECO:0000256" key="6">
    <source>
        <dbReference type="ARBA" id="ARBA00020653"/>
    </source>
</evidence>
<evidence type="ECO:0000256" key="15">
    <source>
        <dbReference type="RuleBase" id="RU364045"/>
    </source>
</evidence>
<feature type="domain" description="Chorismate-utilising enzyme C-terminal" evidence="16">
    <location>
        <begin position="196"/>
        <end position="452"/>
    </location>
</feature>
<evidence type="ECO:0000256" key="5">
    <source>
        <dbReference type="ARBA" id="ARBA00012266"/>
    </source>
</evidence>
<dbReference type="Pfam" id="PF00425">
    <property type="entry name" value="Chorismate_bind"/>
    <property type="match status" value="1"/>
</dbReference>
<dbReference type="InterPro" id="IPR015890">
    <property type="entry name" value="Chorismate_C"/>
</dbReference>
<feature type="domain" description="Anthranilate synthase component I N-terminal" evidence="17">
    <location>
        <begin position="15"/>
        <end position="150"/>
    </location>
</feature>
<keyword evidence="7 15" id="KW-0028">Amino-acid biosynthesis</keyword>
<evidence type="ECO:0000256" key="3">
    <source>
        <dbReference type="ARBA" id="ARBA00009562"/>
    </source>
</evidence>
<dbReference type="GO" id="GO:0004049">
    <property type="term" value="F:anthranilate synthase activity"/>
    <property type="evidence" value="ECO:0007669"/>
    <property type="project" value="UniProtKB-EC"/>
</dbReference>
<dbReference type="NCBIfam" id="TIGR00564">
    <property type="entry name" value="trpE_most"/>
    <property type="match status" value="1"/>
</dbReference>
<comment type="cofactor">
    <cofactor evidence="1 15">
        <name>Mg(2+)</name>
        <dbReference type="ChEBI" id="CHEBI:18420"/>
    </cofactor>
</comment>
<proteinExistence type="inferred from homology"/>
<evidence type="ECO:0000256" key="4">
    <source>
        <dbReference type="ARBA" id="ARBA00011575"/>
    </source>
</evidence>
<dbReference type="Proteomes" id="UP001597041">
    <property type="component" value="Unassembled WGS sequence"/>
</dbReference>
<comment type="function">
    <text evidence="13 15">Part of a heterotetrameric complex that catalyzes the two-step biosynthesis of anthranilate, an intermediate in the biosynthesis of L-tryptophan. In the first step, the glutamine-binding beta subunit (TrpG) of anthranilate synthase (AS) provides the glutamine amidotransferase activity which generates ammonia as a substrate that, along with chorismate, is used in the second step, catalyzed by the large alpha subunit of AS (TrpE) to produce anthranilate. In the absence of TrpG, TrpE can synthesize anthranilate directly from chorismate and high concentrations of ammonia.</text>
</comment>
<dbReference type="RefSeq" id="WP_379590713.1">
    <property type="nucleotide sequence ID" value="NZ_JBHTKK010000002.1"/>
</dbReference>